<keyword evidence="7 8" id="KW-0501">Molybdenum cofactor biosynthesis</keyword>
<comment type="caution">
    <text evidence="10">The sequence shown here is derived from an EMBL/GenBank/DDBJ whole genome shotgun (WGS) entry which is preliminary data.</text>
</comment>
<feature type="binding site" evidence="8">
    <location>
        <position position="71"/>
    </location>
    <ligand>
        <name>GTP</name>
        <dbReference type="ChEBI" id="CHEBI:37565"/>
    </ligand>
</feature>
<feature type="binding site" evidence="8">
    <location>
        <position position="101"/>
    </location>
    <ligand>
        <name>Mg(2+)</name>
        <dbReference type="ChEBI" id="CHEBI:18420"/>
    </ligand>
</feature>
<feature type="binding site" evidence="8">
    <location>
        <position position="25"/>
    </location>
    <ligand>
        <name>GTP</name>
        <dbReference type="ChEBI" id="CHEBI:37565"/>
    </ligand>
</feature>
<dbReference type="AlphaFoldDB" id="A0A7Y9LMH2"/>
<comment type="function">
    <text evidence="8">Transfers a GMP moiety from GTP to Mo-molybdopterin (Mo-MPT) cofactor (Moco or molybdenum cofactor) to form Mo-molybdopterin guanine dinucleotide (Mo-MGD) cofactor.</text>
</comment>
<feature type="domain" description="MobA-like NTP transferase" evidence="9">
    <location>
        <begin position="9"/>
        <end position="169"/>
    </location>
</feature>
<evidence type="ECO:0000256" key="3">
    <source>
        <dbReference type="ARBA" id="ARBA00022723"/>
    </source>
</evidence>
<dbReference type="PANTHER" id="PTHR19136:SF81">
    <property type="entry name" value="MOLYBDENUM COFACTOR GUANYLYLTRANSFERASE"/>
    <property type="match status" value="1"/>
</dbReference>
<comment type="subunit">
    <text evidence="8">Monomer.</text>
</comment>
<dbReference type="HAMAP" id="MF_00316">
    <property type="entry name" value="MobA"/>
    <property type="match status" value="1"/>
</dbReference>
<feature type="binding site" evidence="8">
    <location>
        <position position="101"/>
    </location>
    <ligand>
        <name>GTP</name>
        <dbReference type="ChEBI" id="CHEBI:37565"/>
    </ligand>
</feature>
<protein>
    <recommendedName>
        <fullName evidence="8">Molybdenum cofactor guanylyltransferase</fullName>
        <shortName evidence="8">MoCo guanylyltransferase</shortName>
        <ecNumber evidence="8">2.7.7.77</ecNumber>
    </recommendedName>
    <alternativeName>
        <fullName evidence="8">GTP:molybdopterin guanylyltransferase</fullName>
    </alternativeName>
    <alternativeName>
        <fullName evidence="8">Mo-MPT guanylyltransferase</fullName>
    </alternativeName>
    <alternativeName>
        <fullName evidence="8">Molybdopterin guanylyltransferase</fullName>
    </alternativeName>
    <alternativeName>
        <fullName evidence="8">Molybdopterin-guanine dinucleotide synthase</fullName>
        <shortName evidence="8">MGD synthase</shortName>
    </alternativeName>
</protein>
<dbReference type="EC" id="2.7.7.77" evidence="8"/>
<dbReference type="InterPro" id="IPR025877">
    <property type="entry name" value="MobA-like_NTP_Trfase"/>
</dbReference>
<dbReference type="InterPro" id="IPR029044">
    <property type="entry name" value="Nucleotide-diphossugar_trans"/>
</dbReference>
<feature type="binding site" evidence="8">
    <location>
        <position position="53"/>
    </location>
    <ligand>
        <name>GTP</name>
        <dbReference type="ChEBI" id="CHEBI:37565"/>
    </ligand>
</feature>
<dbReference type="RefSeq" id="WP_179584882.1">
    <property type="nucleotide sequence ID" value="NZ_JACBYR010000001.1"/>
</dbReference>
<dbReference type="GO" id="GO:0005525">
    <property type="term" value="F:GTP binding"/>
    <property type="evidence" value="ECO:0007669"/>
    <property type="project" value="UniProtKB-UniRule"/>
</dbReference>
<evidence type="ECO:0000313" key="11">
    <source>
        <dbReference type="Proteomes" id="UP000542125"/>
    </source>
</evidence>
<dbReference type="GO" id="GO:0046872">
    <property type="term" value="F:metal ion binding"/>
    <property type="evidence" value="ECO:0007669"/>
    <property type="project" value="UniProtKB-KW"/>
</dbReference>
<dbReference type="GO" id="GO:0061603">
    <property type="term" value="F:molybdenum cofactor guanylyltransferase activity"/>
    <property type="evidence" value="ECO:0007669"/>
    <property type="project" value="UniProtKB-EC"/>
</dbReference>
<keyword evidence="11" id="KW-1185">Reference proteome</keyword>
<dbReference type="InterPro" id="IPR013482">
    <property type="entry name" value="Molybde_CF_guanTrfase"/>
</dbReference>
<reference evidence="10 11" key="1">
    <citation type="submission" date="2020-07" db="EMBL/GenBank/DDBJ databases">
        <title>Genomic Encyclopedia of Type Strains, Phase IV (KMG-V): Genome sequencing to study the core and pangenomes of soil and plant-associated prokaryotes.</title>
        <authorList>
            <person name="Whitman W."/>
        </authorList>
    </citation>
    <scope>NUCLEOTIDE SEQUENCE [LARGE SCALE GENOMIC DNA]</scope>
    <source>
        <strain evidence="10 11">SAS40</strain>
    </source>
</reference>
<organism evidence="10 11">
    <name type="scientific">Pigmentiphaga litoralis</name>
    <dbReference type="NCBI Taxonomy" id="516702"/>
    <lineage>
        <taxon>Bacteria</taxon>
        <taxon>Pseudomonadati</taxon>
        <taxon>Pseudomonadota</taxon>
        <taxon>Betaproteobacteria</taxon>
        <taxon>Burkholderiales</taxon>
        <taxon>Alcaligenaceae</taxon>
        <taxon>Pigmentiphaga</taxon>
    </lineage>
</organism>
<evidence type="ECO:0000313" key="10">
    <source>
        <dbReference type="EMBL" id="NYE82230.1"/>
    </source>
</evidence>
<keyword evidence="2 8" id="KW-0808">Transferase</keyword>
<keyword evidence="4 8" id="KW-0547">Nucleotide-binding</keyword>
<comment type="catalytic activity">
    <reaction evidence="8">
        <text>Mo-molybdopterin + GTP + H(+) = Mo-molybdopterin guanine dinucleotide + diphosphate</text>
        <dbReference type="Rhea" id="RHEA:34243"/>
        <dbReference type="ChEBI" id="CHEBI:15378"/>
        <dbReference type="ChEBI" id="CHEBI:33019"/>
        <dbReference type="ChEBI" id="CHEBI:37565"/>
        <dbReference type="ChEBI" id="CHEBI:71302"/>
        <dbReference type="ChEBI" id="CHEBI:71310"/>
        <dbReference type="EC" id="2.7.7.77"/>
    </reaction>
</comment>
<accession>A0A7Y9LMH2</accession>
<comment type="subcellular location">
    <subcellularLocation>
        <location evidence="8">Cytoplasm</location>
    </subcellularLocation>
</comment>
<sequence length="201" mass="21482">MIDKNSITGVILAGGRATRMGGVDKGLQTVQGIPMALLSLLRLSPQVGEVMINANRNLGAYESMGVPVWPDSMSGFPGPLAGFVTALERCETAYLVTVPCDTPRFPDDLVDRLAAALEAEDAEIAMVATQEPGQDGGDAVWRTQPVFCLMRADLLASLVAFTSAGNRKIDSWTALHRCVEVRFDDADAFVGANTIAELQRL</sequence>
<evidence type="ECO:0000256" key="7">
    <source>
        <dbReference type="ARBA" id="ARBA00023150"/>
    </source>
</evidence>
<evidence type="ECO:0000256" key="8">
    <source>
        <dbReference type="HAMAP-Rule" id="MF_00316"/>
    </source>
</evidence>
<feature type="binding site" evidence="8">
    <location>
        <begin position="12"/>
        <end position="14"/>
    </location>
    <ligand>
        <name>GTP</name>
        <dbReference type="ChEBI" id="CHEBI:37565"/>
    </ligand>
</feature>
<dbReference type="Proteomes" id="UP000542125">
    <property type="component" value="Unassembled WGS sequence"/>
</dbReference>
<comment type="domain">
    <text evidence="8">The N-terminal domain determines nucleotide recognition and specific binding, while the C-terminal domain determines the specific binding to the target protein.</text>
</comment>
<dbReference type="SUPFAM" id="SSF53448">
    <property type="entry name" value="Nucleotide-diphospho-sugar transferases"/>
    <property type="match status" value="1"/>
</dbReference>
<dbReference type="Gene3D" id="3.90.550.10">
    <property type="entry name" value="Spore Coat Polysaccharide Biosynthesis Protein SpsA, Chain A"/>
    <property type="match status" value="1"/>
</dbReference>
<dbReference type="PANTHER" id="PTHR19136">
    <property type="entry name" value="MOLYBDENUM COFACTOR GUANYLYLTRANSFERASE"/>
    <property type="match status" value="1"/>
</dbReference>
<keyword evidence="3 8" id="KW-0479">Metal-binding</keyword>
<evidence type="ECO:0000256" key="1">
    <source>
        <dbReference type="ARBA" id="ARBA00022490"/>
    </source>
</evidence>
<keyword evidence="6 8" id="KW-0342">GTP-binding</keyword>
<dbReference type="GO" id="GO:1902758">
    <property type="term" value="P:bis(molybdopterin guanine dinucleotide)molybdenum biosynthetic process"/>
    <property type="evidence" value="ECO:0007669"/>
    <property type="project" value="TreeGrafter"/>
</dbReference>
<comment type="similarity">
    <text evidence="8">Belongs to the MobA family.</text>
</comment>
<keyword evidence="1 8" id="KW-0963">Cytoplasm</keyword>
<keyword evidence="10" id="KW-0548">Nucleotidyltransferase</keyword>
<dbReference type="Pfam" id="PF12804">
    <property type="entry name" value="NTP_transf_3"/>
    <property type="match status" value="1"/>
</dbReference>
<proteinExistence type="inferred from homology"/>
<keyword evidence="5 8" id="KW-0460">Magnesium</keyword>
<evidence type="ECO:0000259" key="9">
    <source>
        <dbReference type="Pfam" id="PF12804"/>
    </source>
</evidence>
<name>A0A7Y9LMH2_9BURK</name>
<evidence type="ECO:0000256" key="6">
    <source>
        <dbReference type="ARBA" id="ARBA00023134"/>
    </source>
</evidence>
<dbReference type="NCBIfam" id="TIGR02665">
    <property type="entry name" value="molyb_mobA"/>
    <property type="match status" value="1"/>
</dbReference>
<dbReference type="GO" id="GO:0005737">
    <property type="term" value="C:cytoplasm"/>
    <property type="evidence" value="ECO:0007669"/>
    <property type="project" value="UniProtKB-SubCell"/>
</dbReference>
<comment type="cofactor">
    <cofactor evidence="8">
        <name>Mg(2+)</name>
        <dbReference type="ChEBI" id="CHEBI:18420"/>
    </cofactor>
</comment>
<dbReference type="EMBL" id="JACBYR010000001">
    <property type="protein sequence ID" value="NYE82230.1"/>
    <property type="molecule type" value="Genomic_DNA"/>
</dbReference>
<evidence type="ECO:0000256" key="2">
    <source>
        <dbReference type="ARBA" id="ARBA00022679"/>
    </source>
</evidence>
<dbReference type="CDD" id="cd02503">
    <property type="entry name" value="MobA"/>
    <property type="match status" value="1"/>
</dbReference>
<evidence type="ECO:0000256" key="4">
    <source>
        <dbReference type="ARBA" id="ARBA00022741"/>
    </source>
</evidence>
<gene>
    <name evidence="8" type="primary">mobA</name>
    <name evidence="10" type="ORF">FHW18_001501</name>
</gene>
<evidence type="ECO:0000256" key="5">
    <source>
        <dbReference type="ARBA" id="ARBA00022842"/>
    </source>
</evidence>